<evidence type="ECO:0000256" key="1">
    <source>
        <dbReference type="SAM" id="MobiDB-lite"/>
    </source>
</evidence>
<accession>A0A7X7LYT7</accession>
<dbReference type="EMBL" id="JAAYYV010000377">
    <property type="protein sequence ID" value="NLF55401.1"/>
    <property type="molecule type" value="Genomic_DNA"/>
</dbReference>
<feature type="compositionally biased region" description="Acidic residues" evidence="1">
    <location>
        <begin position="59"/>
        <end position="83"/>
    </location>
</feature>
<evidence type="ECO:0000313" key="2">
    <source>
        <dbReference type="EMBL" id="NLF55401.1"/>
    </source>
</evidence>
<comment type="caution">
    <text evidence="2">The sequence shown here is derived from an EMBL/GenBank/DDBJ whole genome shotgun (WGS) entry which is preliminary data.</text>
</comment>
<dbReference type="Proteomes" id="UP000536534">
    <property type="component" value="Unassembled WGS sequence"/>
</dbReference>
<evidence type="ECO:0000313" key="3">
    <source>
        <dbReference type="Proteomes" id="UP000536534"/>
    </source>
</evidence>
<dbReference type="AlphaFoldDB" id="A0A7X7LYT7"/>
<feature type="compositionally biased region" description="Basic and acidic residues" evidence="1">
    <location>
        <begin position="84"/>
        <end position="93"/>
    </location>
</feature>
<gene>
    <name evidence="2" type="ORF">GX576_13575</name>
</gene>
<feature type="region of interest" description="Disordered" evidence="1">
    <location>
        <begin position="1"/>
        <end position="23"/>
    </location>
</feature>
<protein>
    <submittedName>
        <fullName evidence="2">Uncharacterized protein</fullName>
    </submittedName>
</protein>
<feature type="compositionally biased region" description="Basic and acidic residues" evidence="1">
    <location>
        <begin position="13"/>
        <end position="22"/>
    </location>
</feature>
<dbReference type="OrthoDB" id="8911932at2"/>
<feature type="region of interest" description="Disordered" evidence="1">
    <location>
        <begin position="59"/>
        <end position="93"/>
    </location>
</feature>
<name>A0A7X7LYT7_9RHOO</name>
<reference evidence="2 3" key="1">
    <citation type="journal article" date="2020" name="Biotechnol. Biofuels">
        <title>New insights from the biogas microbiome by comprehensive genome-resolved metagenomics of nearly 1600 species originating from multiple anaerobic digesters.</title>
        <authorList>
            <person name="Campanaro S."/>
            <person name="Treu L."/>
            <person name="Rodriguez-R L.M."/>
            <person name="Kovalovszki A."/>
            <person name="Ziels R.M."/>
            <person name="Maus I."/>
            <person name="Zhu X."/>
            <person name="Kougias P.G."/>
            <person name="Basile A."/>
            <person name="Luo G."/>
            <person name="Schluter A."/>
            <person name="Konstantinidis K.T."/>
            <person name="Angelidaki I."/>
        </authorList>
    </citation>
    <scope>NUCLEOTIDE SEQUENCE [LARGE SCALE GENOMIC DNA]</scope>
    <source>
        <strain evidence="2">AS06rmzACSIP_256</strain>
    </source>
</reference>
<organism evidence="2 3">
    <name type="scientific">Thauera phenolivorans</name>
    <dbReference type="NCBI Taxonomy" id="1792543"/>
    <lineage>
        <taxon>Bacteria</taxon>
        <taxon>Pseudomonadati</taxon>
        <taxon>Pseudomonadota</taxon>
        <taxon>Betaproteobacteria</taxon>
        <taxon>Rhodocyclales</taxon>
        <taxon>Zoogloeaceae</taxon>
        <taxon>Thauera</taxon>
    </lineage>
</organism>
<sequence>MKPEAPRSPAADDANRIIERPDGFYWQDKASGREYGPFATLREAEQDMEFEPADDLVESESLEEAEDEIGISDWIDPDTGEPGEEWRPHLDDN</sequence>
<dbReference type="RefSeq" id="WP_068809109.1">
    <property type="nucleotide sequence ID" value="NZ_MBFM01000005.1"/>
</dbReference>
<proteinExistence type="predicted"/>